<organism evidence="1 2">
    <name type="scientific">Brucella tritici</name>
    <dbReference type="NCBI Taxonomy" id="94626"/>
    <lineage>
        <taxon>Bacteria</taxon>
        <taxon>Pseudomonadati</taxon>
        <taxon>Pseudomonadota</taxon>
        <taxon>Alphaproteobacteria</taxon>
        <taxon>Hyphomicrobiales</taxon>
        <taxon>Brucellaceae</taxon>
        <taxon>Brucella/Ochrobactrum group</taxon>
        <taxon>Brucella</taxon>
    </lineage>
</organism>
<protein>
    <submittedName>
        <fullName evidence="1">Uncharacterized protein</fullName>
    </submittedName>
</protein>
<dbReference type="AlphaFoldDB" id="A0A6L3YXB5"/>
<evidence type="ECO:0000313" key="1">
    <source>
        <dbReference type="EMBL" id="KAB2690127.1"/>
    </source>
</evidence>
<dbReference type="EMBL" id="WBVX01000001">
    <property type="protein sequence ID" value="KAB2690127.1"/>
    <property type="molecule type" value="Genomic_DNA"/>
</dbReference>
<sequence>MENNYENIRMDRCRGKARVTEPEGDHADALYNDMVRARPPKYSFSIERHHFSYHLTALVPFYGEGFCRRFEAAWRNSASFRSGATSDNYFKAARKAFILIARKGAVEPNTPYGVILEGFRDRENWSPNAKQWGVILEDIAASILNLDDHSFIERGTPESRNKKFESLRCALRWLSSQGLIPEVELEGRRIREEFGAASKCLATVKFEAGRLDVSSASLSDAANKFSSCNREMLEEIRKCLWLELKENIDLYEEGSRLMRDPSIPDVSDFESVLRNYTDQKIRDKFVQREIKFNKSQILGMALKVYKRRSIDKKSISRKADLFMRSVIRYDEAQPYYEATIKSLNAAYNIILIDLGANCQPVNDIPYDCYSGVPQRGRVKVRSLYLFKNRSNGRVVPGTLREEISEREFYLATKTLPDRPSGVMIIDMWKKLTHSMRTEAGPTAERLWVWRRPGVGKVETSLVTMVSEWWPSFLERHKKNEVFGGLRIHRQHIRTAVRNLRGEDGDPDIAVERALMGHLSNKTTFEYLSEGATRSLLESKLREFIEAWEAVSVQNIDDAARYLGIPQEELFRREQLGIANGLAALSTRVLQRRSKIKVGSAENLSDAAQEFSVSISSMMNLDLARRALRQQCLLMVNTNPQRFARKWLPWMAIVEGYCERLEQSRFRLQFSKVCNDVEKKLLEGQLRTPLLW</sequence>
<evidence type="ECO:0000313" key="2">
    <source>
        <dbReference type="Proteomes" id="UP000481643"/>
    </source>
</evidence>
<reference evidence="1 2" key="1">
    <citation type="submission" date="2019-09" db="EMBL/GenBank/DDBJ databases">
        <title>Taxonomic organization of the family Brucellaceae based on a phylogenomic approach.</title>
        <authorList>
            <person name="Leclercq S."/>
            <person name="Cloeckaert A."/>
            <person name="Zygmunt M.S."/>
        </authorList>
    </citation>
    <scope>NUCLEOTIDE SEQUENCE [LARGE SCALE GENOMIC DNA]</scope>
    <source>
        <strain evidence="1 2">WS1830</strain>
    </source>
</reference>
<comment type="caution">
    <text evidence="1">The sequence shown here is derived from an EMBL/GenBank/DDBJ whole genome shotgun (WGS) entry which is preliminary data.</text>
</comment>
<proteinExistence type="predicted"/>
<name>A0A6L3YXB5_9HYPH</name>
<dbReference type="RefSeq" id="WP_151650888.1">
    <property type="nucleotide sequence ID" value="NZ_WBVX01000001.1"/>
</dbReference>
<accession>A0A6L3YXB5</accession>
<dbReference type="Proteomes" id="UP000481643">
    <property type="component" value="Unassembled WGS sequence"/>
</dbReference>
<gene>
    <name evidence="1" type="ORF">F9L08_01260</name>
</gene>